<organism evidence="2 3">
    <name type="scientific">Parthenolecanium corni</name>
    <dbReference type="NCBI Taxonomy" id="536013"/>
    <lineage>
        <taxon>Eukaryota</taxon>
        <taxon>Metazoa</taxon>
        <taxon>Ecdysozoa</taxon>
        <taxon>Arthropoda</taxon>
        <taxon>Hexapoda</taxon>
        <taxon>Insecta</taxon>
        <taxon>Pterygota</taxon>
        <taxon>Neoptera</taxon>
        <taxon>Paraneoptera</taxon>
        <taxon>Hemiptera</taxon>
        <taxon>Sternorrhyncha</taxon>
        <taxon>Coccoidea</taxon>
        <taxon>Coccidae</taxon>
        <taxon>Parthenolecanium</taxon>
    </lineage>
</organism>
<dbReference type="Gene3D" id="1.20.190.10">
    <property type="entry name" value="Pesticidal crystal protein, N-terminal domain"/>
    <property type="match status" value="1"/>
</dbReference>
<dbReference type="Proteomes" id="UP001367676">
    <property type="component" value="Unassembled WGS sequence"/>
</dbReference>
<reference evidence="2 3" key="1">
    <citation type="submission" date="2024-03" db="EMBL/GenBank/DDBJ databases">
        <title>Adaptation during the transition from Ophiocordyceps entomopathogen to insect associate is accompanied by gene loss and intensified selection.</title>
        <authorList>
            <person name="Ward C.M."/>
            <person name="Onetto C.A."/>
            <person name="Borneman A.R."/>
        </authorList>
    </citation>
    <scope>NUCLEOTIDE SEQUENCE [LARGE SCALE GENOMIC DNA]</scope>
    <source>
        <strain evidence="2">AWRI1</strain>
        <tissue evidence="2">Single Adult Female</tissue>
    </source>
</reference>
<proteinExistence type="predicted"/>
<accession>A0AAN9TSL2</accession>
<evidence type="ECO:0000313" key="2">
    <source>
        <dbReference type="EMBL" id="KAK7604524.1"/>
    </source>
</evidence>
<gene>
    <name evidence="2" type="ORF">V9T40_005710</name>
</gene>
<dbReference type="AlphaFoldDB" id="A0AAN9TSL2"/>
<evidence type="ECO:0000256" key="1">
    <source>
        <dbReference type="SAM" id="SignalP"/>
    </source>
</evidence>
<feature type="signal peptide" evidence="1">
    <location>
        <begin position="1"/>
        <end position="15"/>
    </location>
</feature>
<dbReference type="GO" id="GO:0090729">
    <property type="term" value="F:toxin activity"/>
    <property type="evidence" value="ECO:0007669"/>
    <property type="project" value="InterPro"/>
</dbReference>
<keyword evidence="3" id="KW-1185">Reference proteome</keyword>
<sequence>MLLLFYLLSAAISNGLWVSAYTPIIIGQNITILANETASTPVWQTDPPEPHPSYKLTNTGKTAVWASIYYKDSWPLQLDDILCKDNCSSNTSTNVWFNVFEPVYIEPLESTFLSAPTNAIFYFTKLVVVSSPKSEDQNGEAVVHVEYGNGKASLDDSHRNKRETRNAACGGFSKLNSTQIVKKVFEWGGSKVPSCFVKTGIDALIELFWPEKRPSVWDEVLEQVRFLIDEPTLRTAHSVLTCRILLFKRHLEKLAKKINESNFDTSHYYMYVVEDLIGLEEEIVIRNHHNMTQLNMDLLPLYSNIVLMKAAFYSFGIKFQQKIGLTKQNVANITTYFNDTLHSPVNGANKHILQIFKNYTSIKYKFEYDRVMFARNEINAHGYVPIWDNMLDNPGQKLVINEVYYSEFLGFYYHDTIPPPSDPLTSTWLSNRKYNELKKLIIYQDLINCTDAVVGITLVFENGELSEFGQKSWKYVVVELNSTRRIREIKITIDYGVLNFSMSLLQLVGNDWIISNEEHKFGCPSSINSSILFAMKNYYIASIFASFDHIRRPRTPFLHMAVLYLPIKSNVDNTADSQDWKEWAY</sequence>
<comment type="caution">
    <text evidence="2">The sequence shown here is derived from an EMBL/GenBank/DDBJ whole genome shotgun (WGS) entry which is preliminary data.</text>
</comment>
<dbReference type="EMBL" id="JBBCAQ010000003">
    <property type="protein sequence ID" value="KAK7604524.1"/>
    <property type="molecule type" value="Genomic_DNA"/>
</dbReference>
<evidence type="ECO:0000313" key="3">
    <source>
        <dbReference type="Proteomes" id="UP001367676"/>
    </source>
</evidence>
<name>A0AAN9TSL2_9HEMI</name>
<feature type="chain" id="PRO_5042833102" evidence="1">
    <location>
        <begin position="16"/>
        <end position="585"/>
    </location>
</feature>
<protein>
    <submittedName>
        <fullName evidence="2">Uncharacterized protein</fullName>
    </submittedName>
</protein>
<dbReference type="InterPro" id="IPR036716">
    <property type="entry name" value="Pest_crys_N_sf"/>
</dbReference>
<dbReference type="SUPFAM" id="SSF56849">
    <property type="entry name" value="delta-Endotoxin (insectocide), N-terminal domain"/>
    <property type="match status" value="1"/>
</dbReference>
<keyword evidence="1" id="KW-0732">Signal</keyword>